<gene>
    <name evidence="1" type="ORF">MSG28_010537</name>
</gene>
<name>A0ACC0KLN2_CHOFU</name>
<evidence type="ECO:0000313" key="2">
    <source>
        <dbReference type="Proteomes" id="UP001064048"/>
    </source>
</evidence>
<sequence>MDYVALATYQSFTRHQLVHLNRVEVDSSPSHTPTTLHIFRGLSSSGKSELGCAGGAAPSASGGGAPSRYGCAPPPAAAVIDSPDDDFTIPLCKRGAGRPPTRWTDDLVTAAGSRWTQAAASRSDWKSMGEAYVQQWTSYG</sequence>
<accession>A0ACC0KLN2</accession>
<evidence type="ECO:0000313" key="1">
    <source>
        <dbReference type="EMBL" id="KAI8437213.1"/>
    </source>
</evidence>
<reference evidence="1 2" key="1">
    <citation type="journal article" date="2022" name="Genome Biol. Evol.">
        <title>The Spruce Budworm Genome: Reconstructing the Evolutionary History of Antifreeze Proteins.</title>
        <authorList>
            <person name="Beliveau C."/>
            <person name="Gagne P."/>
            <person name="Picq S."/>
            <person name="Vernygora O."/>
            <person name="Keeling C.I."/>
            <person name="Pinkney K."/>
            <person name="Doucet D."/>
            <person name="Wen F."/>
            <person name="Johnston J.S."/>
            <person name="Maaroufi H."/>
            <person name="Boyle B."/>
            <person name="Laroche J."/>
            <person name="Dewar K."/>
            <person name="Juretic N."/>
            <person name="Blackburn G."/>
            <person name="Nisole A."/>
            <person name="Brunet B."/>
            <person name="Brandao M."/>
            <person name="Lumley L."/>
            <person name="Duan J."/>
            <person name="Quan G."/>
            <person name="Lucarotti C.J."/>
            <person name="Roe A.D."/>
            <person name="Sperling F.A.H."/>
            <person name="Levesque R.C."/>
            <person name="Cusson M."/>
        </authorList>
    </citation>
    <scope>NUCLEOTIDE SEQUENCE [LARGE SCALE GENOMIC DNA]</scope>
    <source>
        <strain evidence="1">Glfc:IPQL:Cfum</strain>
    </source>
</reference>
<dbReference type="EMBL" id="CM046117">
    <property type="protein sequence ID" value="KAI8437213.1"/>
    <property type="molecule type" value="Genomic_DNA"/>
</dbReference>
<keyword evidence="2" id="KW-1185">Reference proteome</keyword>
<dbReference type="Proteomes" id="UP001064048">
    <property type="component" value="Chromosome 17"/>
</dbReference>
<proteinExistence type="predicted"/>
<organism evidence="1 2">
    <name type="scientific">Choristoneura fumiferana</name>
    <name type="common">Spruce budworm moth</name>
    <name type="synonym">Archips fumiferana</name>
    <dbReference type="NCBI Taxonomy" id="7141"/>
    <lineage>
        <taxon>Eukaryota</taxon>
        <taxon>Metazoa</taxon>
        <taxon>Ecdysozoa</taxon>
        <taxon>Arthropoda</taxon>
        <taxon>Hexapoda</taxon>
        <taxon>Insecta</taxon>
        <taxon>Pterygota</taxon>
        <taxon>Neoptera</taxon>
        <taxon>Endopterygota</taxon>
        <taxon>Lepidoptera</taxon>
        <taxon>Glossata</taxon>
        <taxon>Ditrysia</taxon>
        <taxon>Tortricoidea</taxon>
        <taxon>Tortricidae</taxon>
        <taxon>Tortricinae</taxon>
        <taxon>Choristoneura</taxon>
    </lineage>
</organism>
<comment type="caution">
    <text evidence="1">The sequence shown here is derived from an EMBL/GenBank/DDBJ whole genome shotgun (WGS) entry which is preliminary data.</text>
</comment>
<protein>
    <submittedName>
        <fullName evidence="1">Uncharacterized protein</fullName>
    </submittedName>
</protein>